<protein>
    <submittedName>
        <fullName evidence="2">Uncharacterized protein</fullName>
    </submittedName>
</protein>
<feature type="signal peptide" evidence="1">
    <location>
        <begin position="1"/>
        <end position="24"/>
    </location>
</feature>
<evidence type="ECO:0000256" key="1">
    <source>
        <dbReference type="SAM" id="SignalP"/>
    </source>
</evidence>
<evidence type="ECO:0000313" key="2">
    <source>
        <dbReference type="EMBL" id="TQM83180.1"/>
    </source>
</evidence>
<feature type="chain" id="PRO_5021975992" evidence="1">
    <location>
        <begin position="25"/>
        <end position="260"/>
    </location>
</feature>
<dbReference type="AlphaFoldDB" id="A0A543JJZ4"/>
<proteinExistence type="predicted"/>
<comment type="caution">
    <text evidence="2">The sequence shown here is derived from an EMBL/GenBank/DDBJ whole genome shotgun (WGS) entry which is preliminary data.</text>
</comment>
<evidence type="ECO:0000313" key="3">
    <source>
        <dbReference type="Proteomes" id="UP000316628"/>
    </source>
</evidence>
<gene>
    <name evidence="2" type="ORF">FHX81_5598</name>
</gene>
<name>A0A543JJZ4_9PSEU</name>
<dbReference type="EMBL" id="VFPP01000001">
    <property type="protein sequence ID" value="TQM83180.1"/>
    <property type="molecule type" value="Genomic_DNA"/>
</dbReference>
<keyword evidence="3" id="KW-1185">Reference proteome</keyword>
<dbReference type="Proteomes" id="UP000316628">
    <property type="component" value="Unassembled WGS sequence"/>
</dbReference>
<dbReference type="RefSeq" id="WP_141980967.1">
    <property type="nucleotide sequence ID" value="NZ_VFPP01000001.1"/>
</dbReference>
<accession>A0A543JJZ4</accession>
<sequence>MRRTVLLALLTCALTALPIAPATAAATDEPADRLVPLAGLTFVGGTDVEFARGAETGDFVLRQWGEDGVNAPVVPRGVTSLLDAYLKITPVDLPVPAALLDTADTAPPGLAERRVVDDPVTATDLAVPEGAAAVRAACWKDHFATPTWSESYQGMAPREYRSTDYGGRFRFAGSAILNCTPKGSPSDLWAKHRMYRSNAAGITGIRLVNTAVPPGGWNDEVIQGFLAGRFFTVRYNDGWNSSPNCTCQYHRQGVFTDHHP</sequence>
<keyword evidence="1" id="KW-0732">Signal</keyword>
<organism evidence="2 3">
    <name type="scientific">Saccharothrix saharensis</name>
    <dbReference type="NCBI Taxonomy" id="571190"/>
    <lineage>
        <taxon>Bacteria</taxon>
        <taxon>Bacillati</taxon>
        <taxon>Actinomycetota</taxon>
        <taxon>Actinomycetes</taxon>
        <taxon>Pseudonocardiales</taxon>
        <taxon>Pseudonocardiaceae</taxon>
        <taxon>Saccharothrix</taxon>
    </lineage>
</organism>
<dbReference type="OrthoDB" id="3390727at2"/>
<reference evidence="2 3" key="1">
    <citation type="submission" date="2019-06" db="EMBL/GenBank/DDBJ databases">
        <title>Sequencing the genomes of 1000 actinobacteria strains.</title>
        <authorList>
            <person name="Klenk H.-P."/>
        </authorList>
    </citation>
    <scope>NUCLEOTIDE SEQUENCE [LARGE SCALE GENOMIC DNA]</scope>
    <source>
        <strain evidence="2 3">DSM 45456</strain>
    </source>
</reference>